<keyword evidence="4" id="KW-1185">Reference proteome</keyword>
<dbReference type="GeneID" id="20661274"/>
<proteinExistence type="predicted"/>
<protein>
    <submittedName>
        <fullName evidence="3">Uncharacterized protein</fullName>
    </submittedName>
</protein>
<dbReference type="InParanoid" id="G5A9Z0"/>
<reference evidence="3 4" key="1">
    <citation type="journal article" date="2006" name="Science">
        <title>Phytophthora genome sequences uncover evolutionary origins and mechanisms of pathogenesis.</title>
        <authorList>
            <person name="Tyler B.M."/>
            <person name="Tripathy S."/>
            <person name="Zhang X."/>
            <person name="Dehal P."/>
            <person name="Jiang R.H."/>
            <person name="Aerts A."/>
            <person name="Arredondo F.D."/>
            <person name="Baxter L."/>
            <person name="Bensasson D."/>
            <person name="Beynon J.L."/>
            <person name="Chapman J."/>
            <person name="Damasceno C.M."/>
            <person name="Dorrance A.E."/>
            <person name="Dou D."/>
            <person name="Dickerman A.W."/>
            <person name="Dubchak I.L."/>
            <person name="Garbelotto M."/>
            <person name="Gijzen M."/>
            <person name="Gordon S.G."/>
            <person name="Govers F."/>
            <person name="Grunwald N.J."/>
            <person name="Huang W."/>
            <person name="Ivors K.L."/>
            <person name="Jones R.W."/>
            <person name="Kamoun S."/>
            <person name="Krampis K."/>
            <person name="Lamour K.H."/>
            <person name="Lee M.K."/>
            <person name="McDonald W.H."/>
            <person name="Medina M."/>
            <person name="Meijer H.J."/>
            <person name="Nordberg E.K."/>
            <person name="Maclean D.J."/>
            <person name="Ospina-Giraldo M.D."/>
            <person name="Morris P.F."/>
            <person name="Phuntumart V."/>
            <person name="Putnam N.H."/>
            <person name="Rash S."/>
            <person name="Rose J.K."/>
            <person name="Sakihama Y."/>
            <person name="Salamov A.A."/>
            <person name="Savidor A."/>
            <person name="Scheuring C.F."/>
            <person name="Smith B.M."/>
            <person name="Sobral B.W."/>
            <person name="Terry A."/>
            <person name="Torto-Alalibo T.A."/>
            <person name="Win J."/>
            <person name="Xu Z."/>
            <person name="Zhang H."/>
            <person name="Grigoriev I.V."/>
            <person name="Rokhsar D.S."/>
            <person name="Boore J.L."/>
        </authorList>
    </citation>
    <scope>NUCLEOTIDE SEQUENCE [LARGE SCALE GENOMIC DNA]</scope>
    <source>
        <strain evidence="3 4">P6497</strain>
    </source>
</reference>
<dbReference type="KEGG" id="psoj:PHYSODRAFT_528741"/>
<dbReference type="OMA" id="MEPKDNE"/>
<name>G5A9Z0_PHYSP</name>
<evidence type="ECO:0000256" key="1">
    <source>
        <dbReference type="SAM" id="MobiDB-lite"/>
    </source>
</evidence>
<keyword evidence="2" id="KW-0812">Transmembrane</keyword>
<keyword evidence="2" id="KW-0472">Membrane</keyword>
<sequence>MSTGAVIGIVVGIVAAVAIVAAIIMCAIRKRREADDDPLSPFELSMDKGYNPTPGGFAAQNSYNPRVLSHGSGVAGVQDTRTPPADTVAAGVAYSQFYDNAATSPGSMNRLESNVDSVQTDPGNNGPANGTNLWLSAMEPKDNESYLSAQESPRSSRNSSRNSYDNSFNQNMDVDQSSQISGNSNKESDDFPDHHEDNDSARGSYEL</sequence>
<feature type="compositionally biased region" description="Basic and acidic residues" evidence="1">
    <location>
        <begin position="186"/>
        <end position="200"/>
    </location>
</feature>
<evidence type="ECO:0000313" key="4">
    <source>
        <dbReference type="Proteomes" id="UP000002640"/>
    </source>
</evidence>
<feature type="compositionally biased region" description="Polar residues" evidence="1">
    <location>
        <begin position="168"/>
        <end position="185"/>
    </location>
</feature>
<dbReference type="Proteomes" id="UP000002640">
    <property type="component" value="Unassembled WGS sequence"/>
</dbReference>
<feature type="transmembrane region" description="Helical" evidence="2">
    <location>
        <begin position="6"/>
        <end position="28"/>
    </location>
</feature>
<dbReference type="RefSeq" id="XP_009536986.1">
    <property type="nucleotide sequence ID" value="XM_009538691.1"/>
</dbReference>
<evidence type="ECO:0000313" key="3">
    <source>
        <dbReference type="EMBL" id="EGZ07420.1"/>
    </source>
</evidence>
<feature type="compositionally biased region" description="Low complexity" evidence="1">
    <location>
        <begin position="152"/>
        <end position="167"/>
    </location>
</feature>
<dbReference type="AlphaFoldDB" id="G5A9Z0"/>
<dbReference type="EMBL" id="JH159162">
    <property type="protein sequence ID" value="EGZ07420.1"/>
    <property type="molecule type" value="Genomic_DNA"/>
</dbReference>
<feature type="compositionally biased region" description="Polar residues" evidence="1">
    <location>
        <begin position="108"/>
        <end position="134"/>
    </location>
</feature>
<accession>G5A9Z0</accession>
<keyword evidence="2" id="KW-1133">Transmembrane helix</keyword>
<gene>
    <name evidence="3" type="ORF">PHYSODRAFT_528741</name>
</gene>
<feature type="region of interest" description="Disordered" evidence="1">
    <location>
        <begin position="108"/>
        <end position="207"/>
    </location>
</feature>
<evidence type="ECO:0000256" key="2">
    <source>
        <dbReference type="SAM" id="Phobius"/>
    </source>
</evidence>
<organism evidence="3 4">
    <name type="scientific">Phytophthora sojae (strain P6497)</name>
    <name type="common">Soybean stem and root rot agent</name>
    <name type="synonym">Phytophthora megasperma f. sp. glycines</name>
    <dbReference type="NCBI Taxonomy" id="1094619"/>
    <lineage>
        <taxon>Eukaryota</taxon>
        <taxon>Sar</taxon>
        <taxon>Stramenopiles</taxon>
        <taxon>Oomycota</taxon>
        <taxon>Peronosporomycetes</taxon>
        <taxon>Peronosporales</taxon>
        <taxon>Peronosporaceae</taxon>
        <taxon>Phytophthora</taxon>
    </lineage>
</organism>
<dbReference type="STRING" id="1094619.G5A9Z0"/>